<dbReference type="SMART" id="SM00100">
    <property type="entry name" value="cNMP"/>
    <property type="match status" value="1"/>
</dbReference>
<dbReference type="Proteomes" id="UP000053923">
    <property type="component" value="Unassembled WGS sequence"/>
</dbReference>
<dbReference type="GO" id="GO:0003700">
    <property type="term" value="F:DNA-binding transcription factor activity"/>
    <property type="evidence" value="ECO:0007669"/>
    <property type="project" value="TreeGrafter"/>
</dbReference>
<dbReference type="InterPro" id="IPR014710">
    <property type="entry name" value="RmlC-like_jellyroll"/>
</dbReference>
<keyword evidence="2" id="KW-0238">DNA-binding</keyword>
<evidence type="ECO:0000259" key="5">
    <source>
        <dbReference type="PROSITE" id="PS51063"/>
    </source>
</evidence>
<dbReference type="PROSITE" id="PS51063">
    <property type="entry name" value="HTH_CRP_2"/>
    <property type="match status" value="1"/>
</dbReference>
<dbReference type="Gene3D" id="1.10.10.10">
    <property type="entry name" value="Winged helix-like DNA-binding domain superfamily/Winged helix DNA-binding domain"/>
    <property type="match status" value="1"/>
</dbReference>
<proteinExistence type="predicted"/>
<dbReference type="GO" id="GO:0003677">
    <property type="term" value="F:DNA binding"/>
    <property type="evidence" value="ECO:0007669"/>
    <property type="project" value="UniProtKB-KW"/>
</dbReference>
<keyword evidence="7" id="KW-1185">Reference proteome</keyword>
<dbReference type="Gene3D" id="2.60.120.10">
    <property type="entry name" value="Jelly Rolls"/>
    <property type="match status" value="1"/>
</dbReference>
<evidence type="ECO:0000256" key="1">
    <source>
        <dbReference type="ARBA" id="ARBA00023015"/>
    </source>
</evidence>
<dbReference type="InterPro" id="IPR036390">
    <property type="entry name" value="WH_DNA-bd_sf"/>
</dbReference>
<dbReference type="SUPFAM" id="SSF46785">
    <property type="entry name" value="Winged helix' DNA-binding domain"/>
    <property type="match status" value="1"/>
</dbReference>
<feature type="domain" description="Cyclic nucleotide-binding" evidence="4">
    <location>
        <begin position="6"/>
        <end position="126"/>
    </location>
</feature>
<keyword evidence="1" id="KW-0805">Transcription regulation</keyword>
<dbReference type="PANTHER" id="PTHR24567:SF74">
    <property type="entry name" value="HTH-TYPE TRANSCRIPTIONAL REGULATOR ARCR"/>
    <property type="match status" value="1"/>
</dbReference>
<evidence type="ECO:0000259" key="4">
    <source>
        <dbReference type="PROSITE" id="PS50042"/>
    </source>
</evidence>
<evidence type="ECO:0000313" key="7">
    <source>
        <dbReference type="Proteomes" id="UP000053923"/>
    </source>
</evidence>
<dbReference type="PANTHER" id="PTHR24567">
    <property type="entry name" value="CRP FAMILY TRANSCRIPTIONAL REGULATORY PROTEIN"/>
    <property type="match status" value="1"/>
</dbReference>
<evidence type="ECO:0000256" key="3">
    <source>
        <dbReference type="ARBA" id="ARBA00023163"/>
    </source>
</evidence>
<dbReference type="GO" id="GO:0005829">
    <property type="term" value="C:cytosol"/>
    <property type="evidence" value="ECO:0007669"/>
    <property type="project" value="TreeGrafter"/>
</dbReference>
<feature type="domain" description="HTH crp-type" evidence="5">
    <location>
        <begin position="140"/>
        <end position="215"/>
    </location>
</feature>
<gene>
    <name evidence="6" type="ORF">ADL12_19975</name>
</gene>
<dbReference type="InterPro" id="IPR036388">
    <property type="entry name" value="WH-like_DNA-bd_sf"/>
</dbReference>
<dbReference type="FunFam" id="1.10.10.10:FF:000019">
    <property type="entry name" value="Crp/Fnr family transcriptional regulator"/>
    <property type="match status" value="1"/>
</dbReference>
<dbReference type="EMBL" id="LLZG01000153">
    <property type="protein sequence ID" value="KUL35502.1"/>
    <property type="molecule type" value="Genomic_DNA"/>
</dbReference>
<dbReference type="SMART" id="SM00419">
    <property type="entry name" value="HTH_CRP"/>
    <property type="match status" value="1"/>
</dbReference>
<protein>
    <submittedName>
        <fullName evidence="6">Cyclic nucleotide-binding protein</fullName>
    </submittedName>
</protein>
<dbReference type="InterPro" id="IPR000595">
    <property type="entry name" value="cNMP-bd_dom"/>
</dbReference>
<dbReference type="Pfam" id="PF13545">
    <property type="entry name" value="HTH_Crp_2"/>
    <property type="match status" value="1"/>
</dbReference>
<dbReference type="CDD" id="cd00038">
    <property type="entry name" value="CAP_ED"/>
    <property type="match status" value="1"/>
</dbReference>
<accession>A0A0X3UUM7</accession>
<evidence type="ECO:0000313" key="6">
    <source>
        <dbReference type="EMBL" id="KUL35502.1"/>
    </source>
</evidence>
<dbReference type="PROSITE" id="PS50042">
    <property type="entry name" value="CNMP_BINDING_3"/>
    <property type="match status" value="1"/>
</dbReference>
<evidence type="ECO:0000256" key="2">
    <source>
        <dbReference type="ARBA" id="ARBA00023125"/>
    </source>
</evidence>
<dbReference type="InterPro" id="IPR012318">
    <property type="entry name" value="HTH_CRP"/>
</dbReference>
<name>A0A0X3UUM7_9ACTN</name>
<sequence length="222" mass="24416">MSEVDVFRDLDEAEMTAIANAAPIRTYAAGELLYTPQEPCQVLFILKHGRVRIFRISSKGRALTCAILTPGTVFGEMLLLGQRMYDDFAEALDDVTVCVMHRTDVDRLLLSDARIATRIAEILGRRLADLEQRLSDSVFKSIRQRVATTLLTLTAGPAIGPPAADAPERQLAVTHDQLAALVGTARESVTKVLDHFADLGVIRLERGHITLLDPDRLRDEAG</sequence>
<reference evidence="7" key="1">
    <citation type="submission" date="2015-10" db="EMBL/GenBank/DDBJ databases">
        <authorList>
            <person name="Ju K.-S."/>
            <person name="Doroghazi J.R."/>
            <person name="Metcalf W.W."/>
        </authorList>
    </citation>
    <scope>NUCLEOTIDE SEQUENCE [LARGE SCALE GENOMIC DNA]</scope>
    <source>
        <strain evidence="7">NRRL 3151</strain>
    </source>
</reference>
<dbReference type="AlphaFoldDB" id="A0A0X3UUM7"/>
<keyword evidence="3" id="KW-0804">Transcription</keyword>
<dbReference type="InterPro" id="IPR018490">
    <property type="entry name" value="cNMP-bd_dom_sf"/>
</dbReference>
<dbReference type="InterPro" id="IPR050397">
    <property type="entry name" value="Env_Response_Regulators"/>
</dbReference>
<comment type="caution">
    <text evidence="6">The sequence shown here is derived from an EMBL/GenBank/DDBJ whole genome shotgun (WGS) entry which is preliminary data.</text>
</comment>
<dbReference type="Pfam" id="PF00027">
    <property type="entry name" value="cNMP_binding"/>
    <property type="match status" value="1"/>
</dbReference>
<organism evidence="6 7">
    <name type="scientific">Streptomyces regalis</name>
    <dbReference type="NCBI Taxonomy" id="68262"/>
    <lineage>
        <taxon>Bacteria</taxon>
        <taxon>Bacillati</taxon>
        <taxon>Actinomycetota</taxon>
        <taxon>Actinomycetes</taxon>
        <taxon>Kitasatosporales</taxon>
        <taxon>Streptomycetaceae</taxon>
        <taxon>Streptomyces</taxon>
    </lineage>
</organism>
<dbReference type="SUPFAM" id="SSF51206">
    <property type="entry name" value="cAMP-binding domain-like"/>
    <property type="match status" value="1"/>
</dbReference>